<dbReference type="InterPro" id="IPR001128">
    <property type="entry name" value="Cyt_P450"/>
</dbReference>
<dbReference type="PRINTS" id="PR00385">
    <property type="entry name" value="P450"/>
</dbReference>
<organism evidence="3 4">
    <name type="scientific">Streptomyces sp. 900129855</name>
    <dbReference type="NCBI Taxonomy" id="3155129"/>
    <lineage>
        <taxon>Bacteria</taxon>
        <taxon>Bacillati</taxon>
        <taxon>Actinomycetota</taxon>
        <taxon>Actinomycetes</taxon>
        <taxon>Kitasatosporales</taxon>
        <taxon>Streptomycetaceae</taxon>
        <taxon>Streptomyces</taxon>
    </lineage>
</organism>
<comment type="caution">
    <text evidence="3">The sequence shown here is derived from an EMBL/GenBank/DDBJ whole genome shotgun (WGS) entry which is preliminary data.</text>
</comment>
<protein>
    <submittedName>
        <fullName evidence="3">Cytochrome P450</fullName>
    </submittedName>
</protein>
<dbReference type="Pfam" id="PF00067">
    <property type="entry name" value="p450"/>
    <property type="match status" value="1"/>
</dbReference>
<proteinExistence type="inferred from homology"/>
<evidence type="ECO:0000313" key="3">
    <source>
        <dbReference type="EMBL" id="MEU3785382.1"/>
    </source>
</evidence>
<dbReference type="InterPro" id="IPR050121">
    <property type="entry name" value="Cytochrome_P450_monoxygenase"/>
</dbReference>
<comment type="similarity">
    <text evidence="1">Belongs to the cytochrome P450 family.</text>
</comment>
<evidence type="ECO:0000256" key="1">
    <source>
        <dbReference type="ARBA" id="ARBA00010617"/>
    </source>
</evidence>
<sequence>MSNTVPERECAWRVGTAPGIFPFLGHGIALYRRPLAFLNSLPAHGDLVEIRLGPQRAWMVCHPELVHRMLGDSRTFDKGGPLFDRLRLLMGNGLVTSRHEEHRCQRRLLQPAFIPSRLPDQTELMAEEAEAVCRDWRAGQEVDVSAAMMALSTRIISRVLFSDSLDAATAAEVRHCLAAIVRGLFVRTAVPIDALFRVPSPANRRYRRAVDRVHAIIDAAIAERRRGAPRDDLLGTLLEATRATGPDTAITEREVHDHLVSLLLTGSESTALCLASAFSLLAQHPQAERRLHADIDAVLAGRQRPGPDDLPHLVHARCVVTETLRHSPPGWLFTRITTKETELAGLRLPQGATVVYSPYLLHHDPAWFPDPDRFLPERWSPGRPGTAAHGAMLPFATGSRKCIADAFAMTETTVALATVAARWRLTHLPGRVAPPRPGATLGPRSLVMICEPRARVPIGTSPHPGSCTRGETAAHPVQDSRRAGDSGVDHA</sequence>
<evidence type="ECO:0000313" key="4">
    <source>
        <dbReference type="Proteomes" id="UP001550739"/>
    </source>
</evidence>
<feature type="region of interest" description="Disordered" evidence="2">
    <location>
        <begin position="457"/>
        <end position="491"/>
    </location>
</feature>
<dbReference type="SUPFAM" id="SSF48264">
    <property type="entry name" value="Cytochrome P450"/>
    <property type="match status" value="1"/>
</dbReference>
<feature type="compositionally biased region" description="Basic and acidic residues" evidence="2">
    <location>
        <begin position="478"/>
        <end position="491"/>
    </location>
</feature>
<dbReference type="PRINTS" id="PR00463">
    <property type="entry name" value="EP450I"/>
</dbReference>
<dbReference type="RefSeq" id="WP_361706965.1">
    <property type="nucleotide sequence ID" value="NZ_JBEZVE010000020.1"/>
</dbReference>
<accession>A0ABV2ZS33</accession>
<dbReference type="PANTHER" id="PTHR24305:SF166">
    <property type="entry name" value="CYTOCHROME P450 12A4, MITOCHONDRIAL-RELATED"/>
    <property type="match status" value="1"/>
</dbReference>
<dbReference type="InterPro" id="IPR002401">
    <property type="entry name" value="Cyt_P450_E_grp-I"/>
</dbReference>
<dbReference type="InterPro" id="IPR036396">
    <property type="entry name" value="Cyt_P450_sf"/>
</dbReference>
<dbReference type="Gene3D" id="1.10.630.10">
    <property type="entry name" value="Cytochrome P450"/>
    <property type="match status" value="1"/>
</dbReference>
<dbReference type="PANTHER" id="PTHR24305">
    <property type="entry name" value="CYTOCHROME P450"/>
    <property type="match status" value="1"/>
</dbReference>
<gene>
    <name evidence="3" type="ORF">AB0E89_33395</name>
</gene>
<dbReference type="CDD" id="cd11049">
    <property type="entry name" value="CYP170A1-like"/>
    <property type="match status" value="1"/>
</dbReference>
<dbReference type="EMBL" id="JBEZVE010000020">
    <property type="protein sequence ID" value="MEU3785382.1"/>
    <property type="molecule type" value="Genomic_DNA"/>
</dbReference>
<reference evidence="3 4" key="1">
    <citation type="submission" date="2024-06" db="EMBL/GenBank/DDBJ databases">
        <title>The Natural Products Discovery Center: Release of the First 8490 Sequenced Strains for Exploring Actinobacteria Biosynthetic Diversity.</title>
        <authorList>
            <person name="Kalkreuter E."/>
            <person name="Kautsar S.A."/>
            <person name="Yang D."/>
            <person name="Bader C.D."/>
            <person name="Teijaro C.N."/>
            <person name="Fluegel L."/>
            <person name="Davis C.M."/>
            <person name="Simpson J.R."/>
            <person name="Lauterbach L."/>
            <person name="Steele A.D."/>
            <person name="Gui C."/>
            <person name="Meng S."/>
            <person name="Li G."/>
            <person name="Viehrig K."/>
            <person name="Ye F."/>
            <person name="Su P."/>
            <person name="Kiefer A.F."/>
            <person name="Nichols A."/>
            <person name="Cepeda A.J."/>
            <person name="Yan W."/>
            <person name="Fan B."/>
            <person name="Jiang Y."/>
            <person name="Adhikari A."/>
            <person name="Zheng C.-J."/>
            <person name="Schuster L."/>
            <person name="Cowan T.M."/>
            <person name="Smanski M.J."/>
            <person name="Chevrette M.G."/>
            <person name="De Carvalho L.P.S."/>
            <person name="Shen B."/>
        </authorList>
    </citation>
    <scope>NUCLEOTIDE SEQUENCE [LARGE SCALE GENOMIC DNA]</scope>
    <source>
        <strain evidence="3 4">NPDC033843</strain>
    </source>
</reference>
<name>A0ABV2ZS33_9ACTN</name>
<keyword evidence="4" id="KW-1185">Reference proteome</keyword>
<evidence type="ECO:0000256" key="2">
    <source>
        <dbReference type="SAM" id="MobiDB-lite"/>
    </source>
</evidence>
<dbReference type="Proteomes" id="UP001550739">
    <property type="component" value="Unassembled WGS sequence"/>
</dbReference>